<dbReference type="EC" id="6.3.1.2" evidence="3"/>
<evidence type="ECO:0000256" key="13">
    <source>
        <dbReference type="PIRSR" id="PIRSR604809-2"/>
    </source>
</evidence>
<evidence type="ECO:0000259" key="18">
    <source>
        <dbReference type="PROSITE" id="PS51987"/>
    </source>
</evidence>
<feature type="domain" description="GS catalytic" evidence="18">
    <location>
        <begin position="139"/>
        <end position="477"/>
    </location>
</feature>
<name>A0A8J3HXP1_9CHLR</name>
<dbReference type="InterPro" id="IPR014746">
    <property type="entry name" value="Gln_synth/guanido_kin_cat_dom"/>
</dbReference>
<evidence type="ECO:0000256" key="2">
    <source>
        <dbReference type="ARBA" id="ARBA00009897"/>
    </source>
</evidence>
<evidence type="ECO:0000256" key="10">
    <source>
        <dbReference type="ARBA" id="ARBA00030668"/>
    </source>
</evidence>
<evidence type="ECO:0000259" key="17">
    <source>
        <dbReference type="PROSITE" id="PS51986"/>
    </source>
</evidence>
<dbReference type="PANTHER" id="PTHR43785:SF12">
    <property type="entry name" value="TYPE-1 GLUTAMINE SYNTHETASE 2"/>
    <property type="match status" value="1"/>
</dbReference>
<dbReference type="SUPFAM" id="SSF55931">
    <property type="entry name" value="Glutamine synthetase/guanido kinase"/>
    <property type="match status" value="1"/>
</dbReference>
<dbReference type="InterPro" id="IPR008147">
    <property type="entry name" value="Gln_synt_N"/>
</dbReference>
<evidence type="ECO:0000256" key="14">
    <source>
        <dbReference type="PIRSR" id="PIRSR604809-3"/>
    </source>
</evidence>
<feature type="domain" description="GS beta-grasp" evidence="17">
    <location>
        <begin position="32"/>
        <end position="132"/>
    </location>
</feature>
<evidence type="ECO:0000256" key="11">
    <source>
        <dbReference type="ARBA" id="ARBA00049436"/>
    </source>
</evidence>
<feature type="binding site" evidence="14">
    <location>
        <position position="366"/>
    </location>
    <ligand>
        <name>Mg(2+)</name>
        <dbReference type="ChEBI" id="CHEBI:18420"/>
        <label>1</label>
    </ligand>
</feature>
<feature type="binding site" evidence="14">
    <location>
        <position position="217"/>
    </location>
    <ligand>
        <name>Mg(2+)</name>
        <dbReference type="ChEBI" id="CHEBI:18420"/>
        <label>1</label>
    </ligand>
</feature>
<keyword evidence="9 13" id="KW-0067">ATP-binding</keyword>
<feature type="binding site" evidence="12">
    <location>
        <begin position="268"/>
        <end position="269"/>
    </location>
    <ligand>
        <name>L-glutamate</name>
        <dbReference type="ChEBI" id="CHEBI:29985"/>
    </ligand>
</feature>
<keyword evidence="6" id="KW-0436">Ligase</keyword>
<feature type="binding site" evidence="14">
    <location>
        <position position="224"/>
    </location>
    <ligand>
        <name>Mg(2+)</name>
        <dbReference type="ChEBI" id="CHEBI:18420"/>
        <label>1</label>
    </ligand>
</feature>
<dbReference type="GO" id="GO:0006542">
    <property type="term" value="P:glutamine biosynthetic process"/>
    <property type="evidence" value="ECO:0007669"/>
    <property type="project" value="InterPro"/>
</dbReference>
<evidence type="ECO:0000256" key="3">
    <source>
        <dbReference type="ARBA" id="ARBA00012937"/>
    </source>
</evidence>
<comment type="catalytic activity">
    <reaction evidence="11">
        <text>L-glutamate + NH4(+) + ATP = L-glutamine + ADP + phosphate + H(+)</text>
        <dbReference type="Rhea" id="RHEA:16169"/>
        <dbReference type="ChEBI" id="CHEBI:15378"/>
        <dbReference type="ChEBI" id="CHEBI:28938"/>
        <dbReference type="ChEBI" id="CHEBI:29985"/>
        <dbReference type="ChEBI" id="CHEBI:30616"/>
        <dbReference type="ChEBI" id="CHEBI:43474"/>
        <dbReference type="ChEBI" id="CHEBI:58359"/>
        <dbReference type="ChEBI" id="CHEBI:456216"/>
        <dbReference type="EC" id="6.3.1.2"/>
    </reaction>
</comment>
<dbReference type="InterPro" id="IPR027302">
    <property type="entry name" value="Gln_synth_N_conserv_site"/>
</dbReference>
<dbReference type="SUPFAM" id="SSF54368">
    <property type="entry name" value="Glutamine synthetase, N-terminal domain"/>
    <property type="match status" value="1"/>
</dbReference>
<evidence type="ECO:0000256" key="8">
    <source>
        <dbReference type="ARBA" id="ARBA00022741"/>
    </source>
</evidence>
<dbReference type="PROSITE" id="PS51986">
    <property type="entry name" value="GS_BETA_GRASP"/>
    <property type="match status" value="1"/>
</dbReference>
<feature type="binding site" evidence="12">
    <location>
        <position position="346"/>
    </location>
    <ligand>
        <name>L-glutamate</name>
        <dbReference type="ChEBI" id="CHEBI:29985"/>
    </ligand>
</feature>
<dbReference type="EMBL" id="BNJF01000001">
    <property type="protein sequence ID" value="GHO43891.1"/>
    <property type="molecule type" value="Genomic_DNA"/>
</dbReference>
<evidence type="ECO:0000256" key="9">
    <source>
        <dbReference type="ARBA" id="ARBA00022840"/>
    </source>
</evidence>
<keyword evidence="5" id="KW-0963">Cytoplasm</keyword>
<dbReference type="GO" id="GO:0005524">
    <property type="term" value="F:ATP binding"/>
    <property type="evidence" value="ECO:0007669"/>
    <property type="project" value="UniProtKB-KW"/>
</dbReference>
<evidence type="ECO:0000256" key="5">
    <source>
        <dbReference type="ARBA" id="ARBA00022490"/>
    </source>
</evidence>
<dbReference type="InterPro" id="IPR004809">
    <property type="entry name" value="Gln_synth_I"/>
</dbReference>
<dbReference type="Proteomes" id="UP000612362">
    <property type="component" value="Unassembled WGS sequence"/>
</dbReference>
<comment type="subcellular location">
    <subcellularLocation>
        <location evidence="1">Cytoplasm</location>
    </subcellularLocation>
</comment>
<dbReference type="SMART" id="SM01230">
    <property type="entry name" value="Gln-synt_C"/>
    <property type="match status" value="1"/>
</dbReference>
<sequence length="477" mass="53880">MADEQSHAKQTDVYKHYDRRYYDQVMARIEHERVRFINLEFIDVVGMAKCVTIPVEQFTNCLTHGKWFDGSSIEGFARVAESDMYLFPDLSTFAILPDKIRSSASSDPHRVEESVGGDIVARVICDVRTPDGESFDGDPRAILRQTLELAREMGYNYRVAPELEFFLLRFEEDGPKPLPHDRRGYFDLSTDLASIVRSQMVYALHKMDINIEASHHEVADGQHELDFEIADALQIADSLMTAKYVLKTVAAQHNLYATFLPKPFYGVNGSGLHIHQQLIKISTGANAFLNSQADYALSEEGRWFIAGQLAHASSICAILAPLVNSYKRLVGGYEAPVVINWGRINRQALIRVPRLSSDPNNSMRIELRCSDPSCNPYLALAVMLRAGLDGIQRKLSLPAAMDENLFLHDEGDRLRPRAPMLPATLGEALAALREDPLVRDTLGDTIYEGFLDAKGIEWTEYREQVHPWEVQRYLSVY</sequence>
<organism evidence="19 20">
    <name type="scientific">Ktedonospora formicarum</name>
    <dbReference type="NCBI Taxonomy" id="2778364"/>
    <lineage>
        <taxon>Bacteria</taxon>
        <taxon>Bacillati</taxon>
        <taxon>Chloroflexota</taxon>
        <taxon>Ktedonobacteria</taxon>
        <taxon>Ktedonobacterales</taxon>
        <taxon>Ktedonobacteraceae</taxon>
        <taxon>Ktedonospora</taxon>
    </lineage>
</organism>
<evidence type="ECO:0000256" key="1">
    <source>
        <dbReference type="ARBA" id="ARBA00004496"/>
    </source>
</evidence>
<feature type="binding site" evidence="14">
    <location>
        <position position="164"/>
    </location>
    <ligand>
        <name>Mg(2+)</name>
        <dbReference type="ChEBI" id="CHEBI:18420"/>
        <label>1</label>
    </ligand>
</feature>
<feature type="binding site" evidence="14">
    <location>
        <position position="273"/>
    </location>
    <ligand>
        <name>Mg(2+)</name>
        <dbReference type="ChEBI" id="CHEBI:18420"/>
        <label>1</label>
    </ligand>
</feature>
<keyword evidence="8 13" id="KW-0547">Nucleotide-binding</keyword>
<dbReference type="Pfam" id="PF03951">
    <property type="entry name" value="Gln-synt_N"/>
    <property type="match status" value="1"/>
</dbReference>
<dbReference type="AlphaFoldDB" id="A0A8J3HXP1"/>
<comment type="similarity">
    <text evidence="2 15 16">Belongs to the glutamine synthetase family.</text>
</comment>
<keyword evidence="14" id="KW-0460">Magnesium</keyword>
<comment type="caution">
    <text evidence="19">The sequence shown here is derived from an EMBL/GenBank/DDBJ whole genome shotgun (WGS) entry which is preliminary data.</text>
</comment>
<dbReference type="PROSITE" id="PS51987">
    <property type="entry name" value="GS_CATALYTIC"/>
    <property type="match status" value="1"/>
</dbReference>
<protein>
    <recommendedName>
        <fullName evidence="4">Glutamine synthetase</fullName>
        <ecNumber evidence="3">6.3.1.2</ecNumber>
    </recommendedName>
    <alternativeName>
        <fullName evidence="10">Glutamate--ammonia ligase</fullName>
    </alternativeName>
</protein>
<dbReference type="PROSITE" id="PS00180">
    <property type="entry name" value="GLNA_1"/>
    <property type="match status" value="1"/>
</dbReference>
<reference evidence="19" key="1">
    <citation type="submission" date="2020-10" db="EMBL/GenBank/DDBJ databases">
        <title>Taxonomic study of unclassified bacteria belonging to the class Ktedonobacteria.</title>
        <authorList>
            <person name="Yabe S."/>
            <person name="Wang C.M."/>
            <person name="Zheng Y."/>
            <person name="Sakai Y."/>
            <person name="Cavaletti L."/>
            <person name="Monciardini P."/>
            <person name="Donadio S."/>
        </authorList>
    </citation>
    <scope>NUCLEOTIDE SEQUENCE</scope>
    <source>
        <strain evidence="19">SOSP1-1</strain>
    </source>
</reference>
<evidence type="ECO:0000313" key="20">
    <source>
        <dbReference type="Proteomes" id="UP000612362"/>
    </source>
</evidence>
<dbReference type="InterPro" id="IPR036651">
    <property type="entry name" value="Gln_synt_N_sf"/>
</dbReference>
<keyword evidence="7 14" id="KW-0479">Metal-binding</keyword>
<evidence type="ECO:0000256" key="16">
    <source>
        <dbReference type="RuleBase" id="RU000384"/>
    </source>
</evidence>
<proteinExistence type="inferred from homology"/>
<dbReference type="GO" id="GO:0005737">
    <property type="term" value="C:cytoplasm"/>
    <property type="evidence" value="ECO:0007669"/>
    <property type="project" value="UniProtKB-SubCell"/>
</dbReference>
<evidence type="ECO:0000313" key="19">
    <source>
        <dbReference type="EMBL" id="GHO43891.1"/>
    </source>
</evidence>
<evidence type="ECO:0000256" key="15">
    <source>
        <dbReference type="PROSITE-ProRule" id="PRU01330"/>
    </source>
</evidence>
<feature type="binding site" evidence="12">
    <location>
        <position position="334"/>
    </location>
    <ligand>
        <name>L-glutamate</name>
        <dbReference type="ChEBI" id="CHEBI:29985"/>
    </ligand>
</feature>
<dbReference type="Gene3D" id="3.10.20.70">
    <property type="entry name" value="Glutamine synthetase, N-terminal domain"/>
    <property type="match status" value="1"/>
</dbReference>
<dbReference type="Gene3D" id="3.30.590.10">
    <property type="entry name" value="Glutamine synthetase/guanido kinase, catalytic domain"/>
    <property type="match status" value="1"/>
</dbReference>
<dbReference type="GO" id="GO:0046872">
    <property type="term" value="F:metal ion binding"/>
    <property type="evidence" value="ECO:0007669"/>
    <property type="project" value="UniProtKB-KW"/>
</dbReference>
<accession>A0A8J3HXP1</accession>
<keyword evidence="20" id="KW-1185">Reference proteome</keyword>
<feature type="binding site" evidence="12">
    <location>
        <position position="368"/>
    </location>
    <ligand>
        <name>L-glutamate</name>
        <dbReference type="ChEBI" id="CHEBI:29985"/>
    </ligand>
</feature>
<gene>
    <name evidence="19" type="ORF">KSX_20540</name>
</gene>
<evidence type="ECO:0000256" key="4">
    <source>
        <dbReference type="ARBA" id="ARBA00021364"/>
    </source>
</evidence>
<dbReference type="RefSeq" id="WP_220193337.1">
    <property type="nucleotide sequence ID" value="NZ_BNJF01000001.1"/>
</dbReference>
<evidence type="ECO:0000256" key="12">
    <source>
        <dbReference type="PIRSR" id="PIRSR604809-1"/>
    </source>
</evidence>
<feature type="binding site" evidence="13">
    <location>
        <position position="346"/>
    </location>
    <ligand>
        <name>ATP</name>
        <dbReference type="ChEBI" id="CHEBI:30616"/>
    </ligand>
</feature>
<evidence type="ECO:0000256" key="7">
    <source>
        <dbReference type="ARBA" id="ARBA00022723"/>
    </source>
</evidence>
<dbReference type="Pfam" id="PF00120">
    <property type="entry name" value="Gln-synt_C"/>
    <property type="match status" value="1"/>
</dbReference>
<feature type="binding site" evidence="14">
    <location>
        <position position="162"/>
    </location>
    <ligand>
        <name>Mg(2+)</name>
        <dbReference type="ChEBI" id="CHEBI:18420"/>
        <label>1</label>
    </ligand>
</feature>
<dbReference type="InterPro" id="IPR008146">
    <property type="entry name" value="Gln_synth_cat_dom"/>
</dbReference>
<dbReference type="NCBIfam" id="TIGR00653">
    <property type="entry name" value="GlnA"/>
    <property type="match status" value="1"/>
</dbReference>
<dbReference type="GO" id="GO:0004356">
    <property type="term" value="F:glutamine synthetase activity"/>
    <property type="evidence" value="ECO:0007669"/>
    <property type="project" value="UniProtKB-EC"/>
</dbReference>
<feature type="binding site" evidence="12">
    <location>
        <position position="328"/>
    </location>
    <ligand>
        <name>L-glutamate</name>
        <dbReference type="ChEBI" id="CHEBI:29985"/>
    </ligand>
</feature>
<comment type="cofactor">
    <cofactor evidence="14">
        <name>Mg(2+)</name>
        <dbReference type="ChEBI" id="CHEBI:18420"/>
    </cofactor>
    <text evidence="14">Binds 2 Mg(2+) ions per subunit.</text>
</comment>
<evidence type="ECO:0000256" key="6">
    <source>
        <dbReference type="ARBA" id="ARBA00022598"/>
    </source>
</evidence>
<dbReference type="PANTHER" id="PTHR43785">
    <property type="entry name" value="GAMMA-GLUTAMYLPUTRESCINE SYNTHETASE"/>
    <property type="match status" value="1"/>
</dbReference>
<feature type="binding site" evidence="13">
    <location>
        <position position="212"/>
    </location>
    <ligand>
        <name>ATP</name>
        <dbReference type="ChEBI" id="CHEBI:30616"/>
    </ligand>
</feature>